<reference evidence="1" key="1">
    <citation type="submission" date="2011-09" db="EMBL/GenBank/DDBJ databases">
        <title>The permanent draft genome of Mucilaginibacter paludis DSM 18603.</title>
        <authorList>
            <consortium name="US DOE Joint Genome Institute (JGI-PGF)"/>
            <person name="Lucas S."/>
            <person name="Han J."/>
            <person name="Lapidus A."/>
            <person name="Bruce D."/>
            <person name="Goodwin L."/>
            <person name="Pitluck S."/>
            <person name="Peters L."/>
            <person name="Kyrpides N."/>
            <person name="Mavromatis K."/>
            <person name="Ivanova N."/>
            <person name="Mikhailova N."/>
            <person name="Held B."/>
            <person name="Detter J.C."/>
            <person name="Tapia R."/>
            <person name="Han C."/>
            <person name="Land M."/>
            <person name="Hauser L."/>
            <person name="Markowitz V."/>
            <person name="Cheng J.-F."/>
            <person name="Hugenholtz P."/>
            <person name="Woyke T."/>
            <person name="Wu D."/>
            <person name="Tindall B."/>
            <person name="Brambilla E."/>
            <person name="Klenk H.-P."/>
            <person name="Eisen J.A."/>
        </authorList>
    </citation>
    <scope>NUCLEOTIDE SEQUENCE [LARGE SCALE GENOMIC DNA]</scope>
    <source>
        <strain evidence="1">DSM 18603</strain>
    </source>
</reference>
<dbReference type="InterPro" id="IPR043746">
    <property type="entry name" value="DUF5691"/>
</dbReference>
<dbReference type="OrthoDB" id="262508at2"/>
<keyword evidence="2" id="KW-1185">Reference proteome</keyword>
<dbReference type="STRING" id="714943.Mucpa_2992"/>
<dbReference type="RefSeq" id="WP_008507401.1">
    <property type="nucleotide sequence ID" value="NZ_CM001403.1"/>
</dbReference>
<dbReference type="AlphaFoldDB" id="H1YD73"/>
<name>H1YD73_9SPHI</name>
<gene>
    <name evidence="1" type="ORF">Mucpa_2992</name>
</gene>
<dbReference type="EMBL" id="CM001403">
    <property type="protein sequence ID" value="EHQ27099.1"/>
    <property type="molecule type" value="Genomic_DNA"/>
</dbReference>
<proteinExistence type="predicted"/>
<accession>H1YD73</accession>
<sequence length="493" mass="56039">MKAWEHIINTAMLGTDKPFPGVADLPEDVAVIAGAIDTNEDLDKELKFLQKAAVIYNYRQCGFVAMQKNDLPLNAAGPETKPYCSGMAASVLNNILEEDNISLLEFWLTQCSKSNQLFLPDVLPSLLDKAQKQTALQPLVIACGGNRGEWLGRLNPAWNYFTVLPDEELWQTGRPEDRAKALTNTRRAAPDRAREWLQQTWPQENAASKAELLKILKINSSAADLPWLESLLNEKAQKVKDEVMALLKQIPGSSIVRQYEELLSQSVILKREKALLGMMTKISIQLKLPAKVDESIFKSGIQKLTGIKSTMTDEEYIIYQLISAIPPVFWEQQFEMGPEQVVQHFAKYAPSMVGALGMAVSLFKAESWMRYFLQLDGFYVDFINYLDPPEQEKYLLRLMNSEAKDAIHYALLCNQEWGLTFTAKAVQYMANYPYQYNRTFFNQHIGLIPIAIISQVEKIEPTDANIRQTWEKSKHHLIKLLTLKQQTLRAFNA</sequence>
<dbReference type="eggNOG" id="COG1638">
    <property type="taxonomic scope" value="Bacteria"/>
</dbReference>
<dbReference type="Pfam" id="PF18944">
    <property type="entry name" value="DUF5691"/>
    <property type="match status" value="1"/>
</dbReference>
<protein>
    <submittedName>
        <fullName evidence="1">Uncharacterized protein</fullName>
    </submittedName>
</protein>
<organism evidence="1 2">
    <name type="scientific">Mucilaginibacter paludis DSM 18603</name>
    <dbReference type="NCBI Taxonomy" id="714943"/>
    <lineage>
        <taxon>Bacteria</taxon>
        <taxon>Pseudomonadati</taxon>
        <taxon>Bacteroidota</taxon>
        <taxon>Sphingobacteriia</taxon>
        <taxon>Sphingobacteriales</taxon>
        <taxon>Sphingobacteriaceae</taxon>
        <taxon>Mucilaginibacter</taxon>
    </lineage>
</organism>
<dbReference type="HOGENOM" id="CLU_024794_0_0_10"/>
<evidence type="ECO:0000313" key="2">
    <source>
        <dbReference type="Proteomes" id="UP000002774"/>
    </source>
</evidence>
<dbReference type="Proteomes" id="UP000002774">
    <property type="component" value="Chromosome"/>
</dbReference>
<evidence type="ECO:0000313" key="1">
    <source>
        <dbReference type="EMBL" id="EHQ27099.1"/>
    </source>
</evidence>